<dbReference type="RefSeq" id="WP_165133138.1">
    <property type="nucleotide sequence ID" value="NZ_CP049253.1"/>
</dbReference>
<evidence type="ECO:0000256" key="2">
    <source>
        <dbReference type="ARBA" id="ARBA00022448"/>
    </source>
</evidence>
<dbReference type="Gene3D" id="1.20.5.3310">
    <property type="match status" value="1"/>
</dbReference>
<name>A0ABS4ZL64_9MICO</name>
<keyword evidence="4" id="KW-0653">Protein transport</keyword>
<dbReference type="Proteomes" id="UP001519362">
    <property type="component" value="Unassembled WGS sequence"/>
</dbReference>
<evidence type="ECO:0000256" key="8">
    <source>
        <dbReference type="SAM" id="MobiDB-lite"/>
    </source>
</evidence>
<organism evidence="9 10">
    <name type="scientific">Microbacterium amylolyticum</name>
    <dbReference type="NCBI Taxonomy" id="936337"/>
    <lineage>
        <taxon>Bacteria</taxon>
        <taxon>Bacillati</taxon>
        <taxon>Actinomycetota</taxon>
        <taxon>Actinomycetes</taxon>
        <taxon>Micrococcales</taxon>
        <taxon>Microbacteriaceae</taxon>
        <taxon>Microbacterium</taxon>
    </lineage>
</organism>
<accession>A0ABS4ZL64</accession>
<keyword evidence="10" id="KW-1185">Reference proteome</keyword>
<gene>
    <name evidence="9" type="ORF">JOF34_002349</name>
</gene>
<feature type="region of interest" description="Disordered" evidence="8">
    <location>
        <begin position="83"/>
        <end position="102"/>
    </location>
</feature>
<evidence type="ECO:0000256" key="4">
    <source>
        <dbReference type="ARBA" id="ARBA00022927"/>
    </source>
</evidence>
<comment type="subcellular location">
    <subcellularLocation>
        <location evidence="1">Membrane</location>
        <topology evidence="1">Single-pass membrane protein</topology>
    </subcellularLocation>
</comment>
<evidence type="ECO:0000313" key="9">
    <source>
        <dbReference type="EMBL" id="MBP2437763.1"/>
    </source>
</evidence>
<dbReference type="InterPro" id="IPR003369">
    <property type="entry name" value="TatA/B/E"/>
</dbReference>
<dbReference type="EMBL" id="JAGIOL010000001">
    <property type="protein sequence ID" value="MBP2437763.1"/>
    <property type="molecule type" value="Genomic_DNA"/>
</dbReference>
<evidence type="ECO:0000256" key="7">
    <source>
        <dbReference type="ARBA" id="ARBA00023136"/>
    </source>
</evidence>
<reference evidence="9 10" key="1">
    <citation type="submission" date="2021-03" db="EMBL/GenBank/DDBJ databases">
        <title>Sequencing the genomes of 1000 actinobacteria strains.</title>
        <authorList>
            <person name="Klenk H.-P."/>
        </authorList>
    </citation>
    <scope>NUCLEOTIDE SEQUENCE [LARGE SCALE GENOMIC DNA]</scope>
    <source>
        <strain evidence="9 10">DSM 24221</strain>
    </source>
</reference>
<protein>
    <submittedName>
        <fullName evidence="9">Sec-independent protein translocase protein TatB</fullName>
    </submittedName>
</protein>
<keyword evidence="5" id="KW-1133">Transmembrane helix</keyword>
<evidence type="ECO:0000256" key="5">
    <source>
        <dbReference type="ARBA" id="ARBA00022989"/>
    </source>
</evidence>
<comment type="caution">
    <text evidence="9">The sequence shown here is derived from an EMBL/GenBank/DDBJ whole genome shotgun (WGS) entry which is preliminary data.</text>
</comment>
<keyword evidence="3" id="KW-0812">Transmembrane</keyword>
<keyword evidence="6" id="KW-0811">Translocation</keyword>
<keyword evidence="2" id="KW-0813">Transport</keyword>
<evidence type="ECO:0000313" key="10">
    <source>
        <dbReference type="Proteomes" id="UP001519362"/>
    </source>
</evidence>
<keyword evidence="7" id="KW-0472">Membrane</keyword>
<dbReference type="Pfam" id="PF02416">
    <property type="entry name" value="TatA_B_E"/>
    <property type="match status" value="1"/>
</dbReference>
<evidence type="ECO:0000256" key="3">
    <source>
        <dbReference type="ARBA" id="ARBA00022692"/>
    </source>
</evidence>
<evidence type="ECO:0000256" key="6">
    <source>
        <dbReference type="ARBA" id="ARBA00023010"/>
    </source>
</evidence>
<evidence type="ECO:0000256" key="1">
    <source>
        <dbReference type="ARBA" id="ARBA00004167"/>
    </source>
</evidence>
<proteinExistence type="predicted"/>
<dbReference type="PRINTS" id="PR01506">
    <property type="entry name" value="TATBPROTEIN"/>
</dbReference>
<sequence>MFSGFAIEQIVIIVVVAAILIGPERLPQAAEWLGRTVRQVKTYVSGARERVEEEMGEEFSDVDWQKLDPRQYDPRRIIRDALLEDDTPARPSSAPSRMAVTPPRTAPLIAHTFAADDLPPYDDEAT</sequence>